<dbReference type="InterPro" id="IPR009078">
    <property type="entry name" value="Ferritin-like_SF"/>
</dbReference>
<keyword evidence="4" id="KW-0238">DNA-binding</keyword>
<dbReference type="RefSeq" id="WP_114207620.1">
    <property type="nucleotide sequence ID" value="NZ_CP030840.1"/>
</dbReference>
<dbReference type="InterPro" id="IPR012347">
    <property type="entry name" value="Ferritin-like"/>
</dbReference>
<dbReference type="PANTHER" id="PTHR42932">
    <property type="entry name" value="GENERAL STRESS PROTEIN 20U"/>
    <property type="match status" value="1"/>
</dbReference>
<evidence type="ECO:0000313" key="5">
    <source>
        <dbReference type="Proteomes" id="UP000253606"/>
    </source>
</evidence>
<dbReference type="InterPro" id="IPR008331">
    <property type="entry name" value="Ferritin_DPS_dom"/>
</dbReference>
<evidence type="ECO:0000259" key="3">
    <source>
        <dbReference type="Pfam" id="PF00210"/>
    </source>
</evidence>
<dbReference type="AlphaFoldDB" id="A0A2Z5FZV1"/>
<dbReference type="SUPFAM" id="SSF47240">
    <property type="entry name" value="Ferritin-like"/>
    <property type="match status" value="1"/>
</dbReference>
<name>A0A2Z5FZV1_9BACT</name>
<keyword evidence="5" id="KW-1185">Reference proteome</keyword>
<dbReference type="Pfam" id="PF00210">
    <property type="entry name" value="Ferritin"/>
    <property type="match status" value="1"/>
</dbReference>
<protein>
    <submittedName>
        <fullName evidence="4">Non-specific DNA-binding protein Dps / Iron-binding ferritin-like antioxidant protein / Ferroxidase</fullName>
    </submittedName>
</protein>
<dbReference type="GO" id="GO:0003677">
    <property type="term" value="F:DNA binding"/>
    <property type="evidence" value="ECO:0007669"/>
    <property type="project" value="UniProtKB-KW"/>
</dbReference>
<accession>A0A2Z5FZV1</accession>
<dbReference type="KEGG" id="abas:ACPOL_3103"/>
<evidence type="ECO:0000313" key="4">
    <source>
        <dbReference type="EMBL" id="AXC12398.1"/>
    </source>
</evidence>
<evidence type="ECO:0000256" key="2">
    <source>
        <dbReference type="RuleBase" id="RU003875"/>
    </source>
</evidence>
<dbReference type="Gene3D" id="1.20.1260.10">
    <property type="match status" value="1"/>
</dbReference>
<comment type="similarity">
    <text evidence="1 2">Belongs to the Dps family.</text>
</comment>
<dbReference type="OrthoDB" id="9797023at2"/>
<evidence type="ECO:0000256" key="1">
    <source>
        <dbReference type="ARBA" id="ARBA00009497"/>
    </source>
</evidence>
<dbReference type="EMBL" id="CP030840">
    <property type="protein sequence ID" value="AXC12398.1"/>
    <property type="molecule type" value="Genomic_DNA"/>
</dbReference>
<feature type="domain" description="Ferritin/DPS" evidence="3">
    <location>
        <begin position="47"/>
        <end position="183"/>
    </location>
</feature>
<organism evidence="4 5">
    <name type="scientific">Acidisarcina polymorpha</name>
    <dbReference type="NCBI Taxonomy" id="2211140"/>
    <lineage>
        <taxon>Bacteria</taxon>
        <taxon>Pseudomonadati</taxon>
        <taxon>Acidobacteriota</taxon>
        <taxon>Terriglobia</taxon>
        <taxon>Terriglobales</taxon>
        <taxon>Acidobacteriaceae</taxon>
        <taxon>Acidisarcina</taxon>
    </lineage>
</organism>
<dbReference type="PANTHER" id="PTHR42932:SF3">
    <property type="entry name" value="DNA PROTECTION DURING STARVATION PROTEIN"/>
    <property type="match status" value="1"/>
</dbReference>
<dbReference type="GO" id="GO:0008199">
    <property type="term" value="F:ferric iron binding"/>
    <property type="evidence" value="ECO:0007669"/>
    <property type="project" value="InterPro"/>
</dbReference>
<dbReference type="CDD" id="cd01043">
    <property type="entry name" value="DPS"/>
    <property type="match status" value="1"/>
</dbReference>
<reference evidence="4 5" key="1">
    <citation type="journal article" date="2018" name="Front. Microbiol.">
        <title>Hydrolytic Capabilities as a Key to Environmental Success: Chitinolytic and Cellulolytic Acidobacteria From Acidic Sub-arctic Soils and Boreal Peatlands.</title>
        <authorList>
            <person name="Belova S.E."/>
            <person name="Ravin N.V."/>
            <person name="Pankratov T.A."/>
            <person name="Rakitin A.L."/>
            <person name="Ivanova A.A."/>
            <person name="Beletsky A.V."/>
            <person name="Mardanov A.V."/>
            <person name="Sinninghe Damste J.S."/>
            <person name="Dedysh S.N."/>
        </authorList>
    </citation>
    <scope>NUCLEOTIDE SEQUENCE [LARGE SCALE GENOMIC DNA]</scope>
    <source>
        <strain evidence="4 5">SBC82</strain>
    </source>
</reference>
<dbReference type="PRINTS" id="PR01346">
    <property type="entry name" value="HELNAPAPROT"/>
</dbReference>
<dbReference type="InterPro" id="IPR002177">
    <property type="entry name" value="DPS_DNA-bd"/>
</dbReference>
<dbReference type="Proteomes" id="UP000253606">
    <property type="component" value="Chromosome"/>
</dbReference>
<gene>
    <name evidence="4" type="ORF">ACPOL_3103</name>
</gene>
<proteinExistence type="inferred from homology"/>
<sequence>MPTLTSKEQRLNTNGAKKTVVPTSFPAPANLATPTDLTPDDVSAVTAAVNPLIADSFALYTKTKNFHWHLSGVHFRDFHLLFDTQADEILESIDILAERVRRIGGTTIRSITHVSQLQTIQDDNDDFVEPLTMIQRLRDDNRHIAQMQRAAIKVCNDHNDSATSNQLESILDETEKRTWFLYEISLGAVGGV</sequence>